<dbReference type="Gene3D" id="1.10.150.240">
    <property type="entry name" value="Putative phosphatase, domain 2"/>
    <property type="match status" value="1"/>
</dbReference>
<dbReference type="Pfam" id="PF13419">
    <property type="entry name" value="HAD_2"/>
    <property type="match status" value="1"/>
</dbReference>
<dbReference type="AlphaFoldDB" id="A0AAN7TH08"/>
<dbReference type="InterPro" id="IPR023198">
    <property type="entry name" value="PGP-like_dom2"/>
</dbReference>
<dbReference type="InterPro" id="IPR023214">
    <property type="entry name" value="HAD_sf"/>
</dbReference>
<dbReference type="Proteomes" id="UP001310890">
    <property type="component" value="Unassembled WGS sequence"/>
</dbReference>
<organism evidence="1 2">
    <name type="scientific">Meristemomyces frigidus</name>
    <dbReference type="NCBI Taxonomy" id="1508187"/>
    <lineage>
        <taxon>Eukaryota</taxon>
        <taxon>Fungi</taxon>
        <taxon>Dikarya</taxon>
        <taxon>Ascomycota</taxon>
        <taxon>Pezizomycotina</taxon>
        <taxon>Dothideomycetes</taxon>
        <taxon>Dothideomycetidae</taxon>
        <taxon>Mycosphaerellales</taxon>
        <taxon>Teratosphaeriaceae</taxon>
        <taxon>Meristemomyces</taxon>
    </lineage>
</organism>
<dbReference type="Gene3D" id="3.40.50.1000">
    <property type="entry name" value="HAD superfamily/HAD-like"/>
    <property type="match status" value="1"/>
</dbReference>
<dbReference type="SFLD" id="SFLDG01135">
    <property type="entry name" value="C1.5.6:_HAD__Beta-PGM__Phospha"/>
    <property type="match status" value="1"/>
</dbReference>
<reference evidence="1" key="1">
    <citation type="submission" date="2023-08" db="EMBL/GenBank/DDBJ databases">
        <title>Black Yeasts Isolated from many extreme environments.</title>
        <authorList>
            <person name="Coleine C."/>
            <person name="Stajich J.E."/>
            <person name="Selbmann L."/>
        </authorList>
    </citation>
    <scope>NUCLEOTIDE SEQUENCE</scope>
    <source>
        <strain evidence="1">CCFEE 5401</strain>
    </source>
</reference>
<dbReference type="PANTHER" id="PTHR43481:SF4">
    <property type="entry name" value="GLYCEROL-1-PHOSPHATE PHOSPHOHYDROLASE 1-RELATED"/>
    <property type="match status" value="1"/>
</dbReference>
<dbReference type="PANTHER" id="PTHR43481">
    <property type="entry name" value="FRUCTOSE-1-PHOSPHATE PHOSPHATASE"/>
    <property type="match status" value="1"/>
</dbReference>
<protein>
    <submittedName>
        <fullName evidence="1">Uncharacterized protein</fullName>
    </submittedName>
</protein>
<comment type="caution">
    <text evidence="1">The sequence shown here is derived from an EMBL/GenBank/DDBJ whole genome shotgun (WGS) entry which is preliminary data.</text>
</comment>
<dbReference type="InterPro" id="IPR051806">
    <property type="entry name" value="HAD-like_SPP"/>
</dbReference>
<dbReference type="InterPro" id="IPR041492">
    <property type="entry name" value="HAD_2"/>
</dbReference>
<dbReference type="InterPro" id="IPR036412">
    <property type="entry name" value="HAD-like_sf"/>
</dbReference>
<proteinExistence type="predicted"/>
<gene>
    <name evidence="1" type="ORF">LTR62_002008</name>
</gene>
<dbReference type="SUPFAM" id="SSF56784">
    <property type="entry name" value="HAD-like"/>
    <property type="match status" value="1"/>
</dbReference>
<dbReference type="GO" id="GO:0050308">
    <property type="term" value="F:sugar-phosphatase activity"/>
    <property type="evidence" value="ECO:0007669"/>
    <property type="project" value="TreeGrafter"/>
</dbReference>
<name>A0AAN7TH08_9PEZI</name>
<evidence type="ECO:0000313" key="1">
    <source>
        <dbReference type="EMBL" id="KAK5114851.1"/>
    </source>
</evidence>
<dbReference type="SFLD" id="SFLDG01129">
    <property type="entry name" value="C1.5:_HAD__Beta-PGM__Phosphata"/>
    <property type="match status" value="1"/>
</dbReference>
<dbReference type="SFLD" id="SFLDS00003">
    <property type="entry name" value="Haloacid_Dehalogenase"/>
    <property type="match status" value="1"/>
</dbReference>
<dbReference type="CDD" id="cd07527">
    <property type="entry name" value="HAD_ScGPP-like"/>
    <property type="match status" value="1"/>
</dbReference>
<evidence type="ECO:0000313" key="2">
    <source>
        <dbReference type="Proteomes" id="UP001310890"/>
    </source>
</evidence>
<sequence>MPHPEDPPNFSALPSTHSFSALLFDMDGTIIDSTPAIIKYWHALGRTIGVSGDKILETSHGRRSIDVLSILAPEKANWEFVCQAEGQVPLLYGRDAVEVPGSRIMLERLEAAGAAWAIVTSGTRPLVTGWLDVMKLAHPKFMVTAEEVKEGKPNPACYRLGAKRLGLDDGSEGGAPSEDARKVDPSEVLVLEDAPAGVRAGKAAGYRVVALATTHSIAQLREAGADWIVRDMRSVTFNGYDSKRGKTSIEIANALVL</sequence>
<dbReference type="EMBL" id="JAVRRL010000015">
    <property type="protein sequence ID" value="KAK5114851.1"/>
    <property type="molecule type" value="Genomic_DNA"/>
</dbReference>
<accession>A0AAN7TH08</accession>